<evidence type="ECO:0000313" key="1">
    <source>
        <dbReference type="Proteomes" id="UP000504604"/>
    </source>
</evidence>
<dbReference type="AlphaFoldDB" id="A0A6I9UT27"/>
<dbReference type="GeneID" id="105180344"/>
<reference evidence="2" key="1">
    <citation type="submission" date="2025-08" db="UniProtKB">
        <authorList>
            <consortium name="RefSeq"/>
        </authorList>
    </citation>
    <scope>IDENTIFICATION</scope>
</reference>
<dbReference type="RefSeq" id="XP_011102307.1">
    <property type="nucleotide sequence ID" value="XM_011104005.1"/>
</dbReference>
<keyword evidence="1" id="KW-1185">Reference proteome</keyword>
<dbReference type="OrthoDB" id="913049at2759"/>
<proteinExistence type="predicted"/>
<protein>
    <submittedName>
        <fullName evidence="2">Uncharacterized protein LOC105180344</fullName>
    </submittedName>
</protein>
<dbReference type="Proteomes" id="UP000504604">
    <property type="component" value="Unplaced"/>
</dbReference>
<dbReference type="KEGG" id="sind:105180344"/>
<dbReference type="InParanoid" id="A0A6I9UT27"/>
<gene>
    <name evidence="2" type="primary">LOC105180344</name>
</gene>
<evidence type="ECO:0000313" key="2">
    <source>
        <dbReference type="RefSeq" id="XP_011102307.1"/>
    </source>
</evidence>
<name>A0A6I9UT27_SESIN</name>
<organism evidence="1 2">
    <name type="scientific">Sesamum indicum</name>
    <name type="common">Oriental sesame</name>
    <name type="synonym">Sesamum orientale</name>
    <dbReference type="NCBI Taxonomy" id="4182"/>
    <lineage>
        <taxon>Eukaryota</taxon>
        <taxon>Viridiplantae</taxon>
        <taxon>Streptophyta</taxon>
        <taxon>Embryophyta</taxon>
        <taxon>Tracheophyta</taxon>
        <taxon>Spermatophyta</taxon>
        <taxon>Magnoliopsida</taxon>
        <taxon>eudicotyledons</taxon>
        <taxon>Gunneridae</taxon>
        <taxon>Pentapetalae</taxon>
        <taxon>asterids</taxon>
        <taxon>lamiids</taxon>
        <taxon>Lamiales</taxon>
        <taxon>Pedaliaceae</taxon>
        <taxon>Sesamum</taxon>
    </lineage>
</organism>
<accession>A0A6I9UT27</accession>
<sequence>MYHIIVQNNKEKLDKRVKKLPLQQDVVPLTQIIESIKIQPRDKLSLQDRLGGWILQKRKRNASNTSDKYYIHDKVTQNFRSLKEVATFILFSCRRNDLVLAQIKDGTGSNIRNVHVVSEVEKKIEGIPSEPGNGKQNQMDDEQWEIFACALNNPIINL</sequence>